<accession>A0A8R1XWW6</accession>
<keyword evidence="3" id="KW-1185">Reference proteome</keyword>
<reference evidence="2" key="2">
    <citation type="submission" date="2022-06" db="UniProtKB">
        <authorList>
            <consortium name="EnsemblMetazoa"/>
        </authorList>
    </citation>
    <scope>IDENTIFICATION</scope>
</reference>
<keyword evidence="1" id="KW-1133">Transmembrane helix</keyword>
<feature type="transmembrane region" description="Helical" evidence="1">
    <location>
        <begin position="58"/>
        <end position="79"/>
    </location>
</feature>
<evidence type="ECO:0000313" key="3">
    <source>
        <dbReference type="Proteomes" id="UP000024404"/>
    </source>
</evidence>
<protein>
    <submittedName>
        <fullName evidence="2">Uncharacterized protein</fullName>
    </submittedName>
</protein>
<feature type="transmembrane region" description="Helical" evidence="1">
    <location>
        <begin position="150"/>
        <end position="168"/>
    </location>
</feature>
<reference evidence="3" key="1">
    <citation type="submission" date="2013-10" db="EMBL/GenBank/DDBJ databases">
        <title>Genome sequencing of Onchocerca volvulus.</title>
        <authorList>
            <person name="Cotton J."/>
            <person name="Tsai J."/>
            <person name="Stanley E."/>
            <person name="Tracey A."/>
            <person name="Holroyd N."/>
            <person name="Lustigman S."/>
            <person name="Berriman M."/>
        </authorList>
    </citation>
    <scope>NUCLEOTIDE SEQUENCE</scope>
</reference>
<keyword evidence="1" id="KW-0472">Membrane</keyword>
<dbReference type="OMA" id="IYPKLFF"/>
<dbReference type="PANTHER" id="PTHR31134:SF1">
    <property type="entry name" value="TRANSMEMBRANE PROTEIN 128"/>
    <property type="match status" value="1"/>
</dbReference>
<feature type="transmembrane region" description="Helical" evidence="1">
    <location>
        <begin position="85"/>
        <end position="105"/>
    </location>
</feature>
<dbReference type="PANTHER" id="PTHR31134">
    <property type="entry name" value="TRANSMEMBRANE PROTEIN 128"/>
    <property type="match status" value="1"/>
</dbReference>
<proteinExistence type="predicted"/>
<keyword evidence="1" id="KW-0812">Transmembrane</keyword>
<evidence type="ECO:0000313" key="2">
    <source>
        <dbReference type="EnsemblMetazoa" id="OVOC5393.1"/>
    </source>
</evidence>
<evidence type="ECO:0000256" key="1">
    <source>
        <dbReference type="SAM" id="Phobius"/>
    </source>
</evidence>
<dbReference type="Pfam" id="PF20479">
    <property type="entry name" value="TMEM128"/>
    <property type="match status" value="1"/>
</dbReference>
<name>A0A8R1XWW6_ONCVO</name>
<dbReference type="AlphaFoldDB" id="A0A8R1XWW6"/>
<dbReference type="EMBL" id="CMVM020000154">
    <property type="status" value="NOT_ANNOTATED_CDS"/>
    <property type="molecule type" value="Genomic_DNA"/>
</dbReference>
<feature type="transmembrane region" description="Helical" evidence="1">
    <location>
        <begin position="125"/>
        <end position="144"/>
    </location>
</feature>
<dbReference type="InterPro" id="IPR033579">
    <property type="entry name" value="TMEM128"/>
</dbReference>
<sequence length="169" mass="20260">MAFQNYQLRNVETWRAFRNRRRLDRNHPAESFDSRISLNTHGNDNRKKLKRNLEVDDILWCCSFLLTVWYFELPIPLFIDARVDWFFLSCSLLCQLNFFLIGLYLCLKNDGNSADEWPKIYPKLFFLAIIMFGSSCIMFCLATWSLWSFWTIYIVFVTFMFTIVIISII</sequence>
<organism evidence="2 3">
    <name type="scientific">Onchocerca volvulus</name>
    <dbReference type="NCBI Taxonomy" id="6282"/>
    <lineage>
        <taxon>Eukaryota</taxon>
        <taxon>Metazoa</taxon>
        <taxon>Ecdysozoa</taxon>
        <taxon>Nematoda</taxon>
        <taxon>Chromadorea</taxon>
        <taxon>Rhabditida</taxon>
        <taxon>Spirurina</taxon>
        <taxon>Spiruromorpha</taxon>
        <taxon>Filarioidea</taxon>
        <taxon>Onchocercidae</taxon>
        <taxon>Onchocerca</taxon>
    </lineage>
</organism>
<dbReference type="Proteomes" id="UP000024404">
    <property type="component" value="Unassembled WGS sequence"/>
</dbReference>
<dbReference type="EnsemblMetazoa" id="OVOC5393.1">
    <property type="protein sequence ID" value="OVOC5393.1"/>
    <property type="gene ID" value="WBGene00242202"/>
</dbReference>